<keyword evidence="1" id="KW-0732">Signal</keyword>
<reference evidence="3 4" key="1">
    <citation type="submission" date="2016-10" db="EMBL/GenBank/DDBJ databases">
        <authorList>
            <person name="de Groot N.N."/>
        </authorList>
    </citation>
    <scope>NUCLEOTIDE SEQUENCE [LARGE SCALE GENOMIC DNA]</scope>
    <source>
        <strain evidence="3 4">KH2T6</strain>
    </source>
</reference>
<dbReference type="RefSeq" id="WP_074835827.1">
    <property type="nucleotide sequence ID" value="NZ_FOAT01000022.1"/>
</dbReference>
<dbReference type="AlphaFoldDB" id="A0A1H7PJ51"/>
<proteinExistence type="predicted"/>
<dbReference type="OrthoDB" id="9808890at2"/>
<dbReference type="Gene3D" id="2.70.70.10">
    <property type="entry name" value="Glucose Permease (Domain IIA)"/>
    <property type="match status" value="1"/>
</dbReference>
<organism evidence="3 4">
    <name type="scientific">Ruminococcus albus</name>
    <dbReference type="NCBI Taxonomy" id="1264"/>
    <lineage>
        <taxon>Bacteria</taxon>
        <taxon>Bacillati</taxon>
        <taxon>Bacillota</taxon>
        <taxon>Clostridia</taxon>
        <taxon>Eubacteriales</taxon>
        <taxon>Oscillospiraceae</taxon>
        <taxon>Ruminococcus</taxon>
    </lineage>
</organism>
<dbReference type="InterPro" id="IPR050570">
    <property type="entry name" value="Cell_wall_metabolism_enzyme"/>
</dbReference>
<accession>A0A1H7PJ51</accession>
<evidence type="ECO:0000313" key="4">
    <source>
        <dbReference type="Proteomes" id="UP000186015"/>
    </source>
</evidence>
<dbReference type="Proteomes" id="UP000186015">
    <property type="component" value="Unassembled WGS sequence"/>
</dbReference>
<dbReference type="Pfam" id="PF01551">
    <property type="entry name" value="Peptidase_M23"/>
    <property type="match status" value="1"/>
</dbReference>
<feature type="domain" description="SH3b" evidence="2">
    <location>
        <begin position="47"/>
        <end position="114"/>
    </location>
</feature>
<dbReference type="InterPro" id="IPR016047">
    <property type="entry name" value="M23ase_b-sheet_dom"/>
</dbReference>
<dbReference type="SUPFAM" id="SSF51261">
    <property type="entry name" value="Duplicated hybrid motif"/>
    <property type="match status" value="1"/>
</dbReference>
<dbReference type="Pfam" id="PF08239">
    <property type="entry name" value="SH3_3"/>
    <property type="match status" value="2"/>
</dbReference>
<dbReference type="InterPro" id="IPR011055">
    <property type="entry name" value="Dup_hybrid_motif"/>
</dbReference>
<feature type="chain" id="PRO_5039320081" evidence="1">
    <location>
        <begin position="21"/>
        <end position="368"/>
    </location>
</feature>
<dbReference type="PANTHER" id="PTHR21666">
    <property type="entry name" value="PEPTIDASE-RELATED"/>
    <property type="match status" value="1"/>
</dbReference>
<dbReference type="PANTHER" id="PTHR21666:SF270">
    <property type="entry name" value="MUREIN HYDROLASE ACTIVATOR ENVC"/>
    <property type="match status" value="1"/>
</dbReference>
<dbReference type="SMART" id="SM00287">
    <property type="entry name" value="SH3b"/>
    <property type="match status" value="2"/>
</dbReference>
<dbReference type="InterPro" id="IPR003646">
    <property type="entry name" value="SH3-like_bac-type"/>
</dbReference>
<gene>
    <name evidence="3" type="ORF">SAMN05216469_12216</name>
</gene>
<dbReference type="GO" id="GO:0004222">
    <property type="term" value="F:metalloendopeptidase activity"/>
    <property type="evidence" value="ECO:0007669"/>
    <property type="project" value="TreeGrafter"/>
</dbReference>
<feature type="signal peptide" evidence="1">
    <location>
        <begin position="1"/>
        <end position="20"/>
    </location>
</feature>
<evidence type="ECO:0000259" key="2">
    <source>
        <dbReference type="PROSITE" id="PS51781"/>
    </source>
</evidence>
<protein>
    <submittedName>
        <fullName evidence="3">SH3 domain-containing protein</fullName>
    </submittedName>
</protein>
<dbReference type="CDD" id="cd12797">
    <property type="entry name" value="M23_peptidase"/>
    <property type="match status" value="1"/>
</dbReference>
<evidence type="ECO:0000313" key="3">
    <source>
        <dbReference type="EMBL" id="SEL35783.1"/>
    </source>
</evidence>
<name>A0A1H7PJ51_RUMAL</name>
<dbReference type="Gene3D" id="2.30.30.40">
    <property type="entry name" value="SH3 Domains"/>
    <property type="match status" value="2"/>
</dbReference>
<sequence>MSIQKTIVSLALGTTMFASGFGVTASDSGCGIFSAFSITASAADNGTGVYKVNTASGLNIRSGPGTGYSKLGAATNGTQFTVTKTQNGWGYGTIKCTNGSKTGWACLQYCTKTGNSDNERSVNYKVKITTKAGLNMRSQSNTESSKMGAIPYNTTVTITKECNGFGYTNYSGKNGWICLQYTAKISGNDNPQPGTVVEYPLRGARCSWRGFNNSTWSWSENRYGSGHTTERVYHLGLDLTSTNSSVYACAAGTVVACSSSASGANGRYVIIKHNIGGKTVYSFYAHLSSVNVKNGQSVNTNTKIGVVGGSGYGKNSYYGTHLHFAIMDTLWTNGAYYGYSTKFSGNAKYYGGVTYYNPKFVVENDRLP</sequence>
<evidence type="ECO:0000256" key="1">
    <source>
        <dbReference type="SAM" id="SignalP"/>
    </source>
</evidence>
<dbReference type="EMBL" id="FOAT01000022">
    <property type="protein sequence ID" value="SEL35783.1"/>
    <property type="molecule type" value="Genomic_DNA"/>
</dbReference>
<dbReference type="PROSITE" id="PS51781">
    <property type="entry name" value="SH3B"/>
    <property type="match status" value="1"/>
</dbReference>